<keyword evidence="9" id="KW-1185">Reference proteome</keyword>
<dbReference type="InterPro" id="IPR020556">
    <property type="entry name" value="Amidase_CS"/>
</dbReference>
<dbReference type="GeneID" id="89942938"/>
<evidence type="ECO:0000313" key="9">
    <source>
        <dbReference type="Proteomes" id="UP001302812"/>
    </source>
</evidence>
<evidence type="ECO:0000256" key="3">
    <source>
        <dbReference type="ARBA" id="ARBA00012922"/>
    </source>
</evidence>
<dbReference type="EMBL" id="MU853342">
    <property type="protein sequence ID" value="KAK4112436.1"/>
    <property type="molecule type" value="Genomic_DNA"/>
</dbReference>
<feature type="domain" description="Amidase" evidence="7">
    <location>
        <begin position="443"/>
        <end position="549"/>
    </location>
</feature>
<comment type="caution">
    <text evidence="8">The sequence shown here is derived from an EMBL/GenBank/DDBJ whole genome shotgun (WGS) entry which is preliminary data.</text>
</comment>
<dbReference type="PIRSF" id="PIRSF001221">
    <property type="entry name" value="Amidase_fungi"/>
    <property type="match status" value="1"/>
</dbReference>
<evidence type="ECO:0000313" key="8">
    <source>
        <dbReference type="EMBL" id="KAK4112436.1"/>
    </source>
</evidence>
<dbReference type="EC" id="3.5.1.4" evidence="3"/>
<dbReference type="Gene3D" id="3.90.1300.10">
    <property type="entry name" value="Amidase signature (AS) domain"/>
    <property type="match status" value="1"/>
</dbReference>
<evidence type="ECO:0000256" key="5">
    <source>
        <dbReference type="PIRSR" id="PIRSR001221-1"/>
    </source>
</evidence>
<proteinExistence type="inferred from homology"/>
<feature type="binding site" evidence="6">
    <location>
        <begin position="241"/>
        <end position="244"/>
    </location>
    <ligand>
        <name>substrate</name>
    </ligand>
</feature>
<dbReference type="InterPro" id="IPR036928">
    <property type="entry name" value="AS_sf"/>
</dbReference>
<accession>A0AAN6TDJ1</accession>
<dbReference type="PANTHER" id="PTHR46072:SF3">
    <property type="entry name" value="AMIDASE"/>
    <property type="match status" value="1"/>
</dbReference>
<dbReference type="Pfam" id="PF01425">
    <property type="entry name" value="Amidase"/>
    <property type="match status" value="2"/>
</dbReference>
<dbReference type="Proteomes" id="UP001302812">
    <property type="component" value="Unassembled WGS sequence"/>
</dbReference>
<gene>
    <name evidence="8" type="ORF">N656DRAFT_836993</name>
</gene>
<dbReference type="InterPro" id="IPR023631">
    <property type="entry name" value="Amidase_dom"/>
</dbReference>
<dbReference type="PANTHER" id="PTHR46072">
    <property type="entry name" value="AMIDASE-RELATED-RELATED"/>
    <property type="match status" value="1"/>
</dbReference>
<comment type="similarity">
    <text evidence="2">Belongs to the amidase family.</text>
</comment>
<evidence type="ECO:0000259" key="7">
    <source>
        <dbReference type="Pfam" id="PF01425"/>
    </source>
</evidence>
<evidence type="ECO:0000256" key="2">
    <source>
        <dbReference type="ARBA" id="ARBA00009199"/>
    </source>
</evidence>
<evidence type="ECO:0000256" key="1">
    <source>
        <dbReference type="ARBA" id="ARBA00001311"/>
    </source>
</evidence>
<name>A0AAN6TDJ1_9PEZI</name>
<feature type="active site" description="Charge relay system" evidence="5">
    <location>
        <position position="144"/>
    </location>
</feature>
<feature type="active site" description="Acyl-ester intermediate" evidence="5">
    <location>
        <position position="244"/>
    </location>
</feature>
<sequence>MGDFAHDQDWRVLVAAKKESQQSAIPPEWLIDSKVLHELKQCPGGRLLEPSPAKKSTILTDEELEITERYSATDLLEKLGKGELTSVAVTRAFCKRAAVAQQLTSCLTEIFFEKAIERAEELDNYLKQNNKPMGPLHGLPISCKDTFRVKGFHATGGFLTNLKEPAAESNSALIDILLDAGAVLYAKTNVPQTLMTADSENHIFGRTLNPHNLNLTAGGSSGGEGSLVAFRGCPLGIGTDIAGSIRIPAMCCGVYGFKPTANRLPYAGQTNPPGLIRVPGSIEPSAGPLGHSVQDLRVAMAAMMQLRPWLYDADAYDIPWRDPLPLEDAAAKPDGLGRKLTIGILPEDPAYPLHPPVRRAVQTAAAKLEKAGHRIVWLPPDADREVGLGMRIAFQFFGVGWEGGVPQLAEPPVVSVAVGSHPFSKDPPPVPRDPSPIRFLGKLHAARGAFADAWRRAWKENGLDVVLAPGALSPAVPLDTYGLPTYTVMWNLLDFPVCLIPFGKVAKSLDPTPVKALSAFVPDYDPEALDGAPVGIQIVAPHLRDEECLQAAQLIDRDIRSSVPERER</sequence>
<dbReference type="AlphaFoldDB" id="A0AAN6TDJ1"/>
<evidence type="ECO:0000256" key="4">
    <source>
        <dbReference type="ARBA" id="ARBA00022801"/>
    </source>
</evidence>
<comment type="catalytic activity">
    <reaction evidence="1">
        <text>a monocarboxylic acid amide + H2O = a monocarboxylate + NH4(+)</text>
        <dbReference type="Rhea" id="RHEA:12020"/>
        <dbReference type="ChEBI" id="CHEBI:15377"/>
        <dbReference type="ChEBI" id="CHEBI:28938"/>
        <dbReference type="ChEBI" id="CHEBI:35757"/>
        <dbReference type="ChEBI" id="CHEBI:83628"/>
        <dbReference type="EC" id="3.5.1.4"/>
    </reaction>
</comment>
<dbReference type="PROSITE" id="PS00571">
    <property type="entry name" value="AMIDASES"/>
    <property type="match status" value="1"/>
</dbReference>
<dbReference type="SUPFAM" id="SSF75304">
    <property type="entry name" value="Amidase signature (AS) enzymes"/>
    <property type="match status" value="1"/>
</dbReference>
<reference evidence="8" key="2">
    <citation type="submission" date="2023-05" db="EMBL/GenBank/DDBJ databases">
        <authorList>
            <consortium name="Lawrence Berkeley National Laboratory"/>
            <person name="Steindorff A."/>
            <person name="Hensen N."/>
            <person name="Bonometti L."/>
            <person name="Westerberg I."/>
            <person name="Brannstrom I.O."/>
            <person name="Guillou S."/>
            <person name="Cros-Aarteil S."/>
            <person name="Calhoun S."/>
            <person name="Haridas S."/>
            <person name="Kuo A."/>
            <person name="Mondo S."/>
            <person name="Pangilinan J."/>
            <person name="Riley R."/>
            <person name="Labutti K."/>
            <person name="Andreopoulos B."/>
            <person name="Lipzen A."/>
            <person name="Chen C."/>
            <person name="Yanf M."/>
            <person name="Daum C."/>
            <person name="Ng V."/>
            <person name="Clum A."/>
            <person name="Ohm R."/>
            <person name="Martin F."/>
            <person name="Silar P."/>
            <person name="Natvig D."/>
            <person name="Lalanne C."/>
            <person name="Gautier V."/>
            <person name="Ament-Velasquez S.L."/>
            <person name="Kruys A."/>
            <person name="Hutchinson M.I."/>
            <person name="Powell A.J."/>
            <person name="Barry K."/>
            <person name="Miller A.N."/>
            <person name="Grigoriev I.V."/>
            <person name="Debuchy R."/>
            <person name="Gladieux P."/>
            <person name="Thoren M.H."/>
            <person name="Johannesson H."/>
        </authorList>
    </citation>
    <scope>NUCLEOTIDE SEQUENCE</scope>
    <source>
        <strain evidence="8">CBS 508.74</strain>
    </source>
</reference>
<feature type="domain" description="Amidase" evidence="7">
    <location>
        <begin position="89"/>
        <end position="385"/>
    </location>
</feature>
<dbReference type="RefSeq" id="XP_064670006.1">
    <property type="nucleotide sequence ID" value="XM_064818812.1"/>
</dbReference>
<organism evidence="8 9">
    <name type="scientific">Canariomyces notabilis</name>
    <dbReference type="NCBI Taxonomy" id="2074819"/>
    <lineage>
        <taxon>Eukaryota</taxon>
        <taxon>Fungi</taxon>
        <taxon>Dikarya</taxon>
        <taxon>Ascomycota</taxon>
        <taxon>Pezizomycotina</taxon>
        <taxon>Sordariomycetes</taxon>
        <taxon>Sordariomycetidae</taxon>
        <taxon>Sordariales</taxon>
        <taxon>Chaetomiaceae</taxon>
        <taxon>Canariomyces</taxon>
    </lineage>
</organism>
<reference evidence="8" key="1">
    <citation type="journal article" date="2023" name="Mol. Phylogenet. Evol.">
        <title>Genome-scale phylogeny and comparative genomics of the fungal order Sordariales.</title>
        <authorList>
            <person name="Hensen N."/>
            <person name="Bonometti L."/>
            <person name="Westerberg I."/>
            <person name="Brannstrom I.O."/>
            <person name="Guillou S."/>
            <person name="Cros-Aarteil S."/>
            <person name="Calhoun S."/>
            <person name="Haridas S."/>
            <person name="Kuo A."/>
            <person name="Mondo S."/>
            <person name="Pangilinan J."/>
            <person name="Riley R."/>
            <person name="LaButti K."/>
            <person name="Andreopoulos B."/>
            <person name="Lipzen A."/>
            <person name="Chen C."/>
            <person name="Yan M."/>
            <person name="Daum C."/>
            <person name="Ng V."/>
            <person name="Clum A."/>
            <person name="Steindorff A."/>
            <person name="Ohm R.A."/>
            <person name="Martin F."/>
            <person name="Silar P."/>
            <person name="Natvig D.O."/>
            <person name="Lalanne C."/>
            <person name="Gautier V."/>
            <person name="Ament-Velasquez S.L."/>
            <person name="Kruys A."/>
            <person name="Hutchinson M.I."/>
            <person name="Powell A.J."/>
            <person name="Barry K."/>
            <person name="Miller A.N."/>
            <person name="Grigoriev I.V."/>
            <person name="Debuchy R."/>
            <person name="Gladieux P."/>
            <person name="Hiltunen Thoren M."/>
            <person name="Johannesson H."/>
        </authorList>
    </citation>
    <scope>NUCLEOTIDE SEQUENCE</scope>
    <source>
        <strain evidence="8">CBS 508.74</strain>
    </source>
</reference>
<feature type="binding site" evidence="6">
    <location>
        <position position="194"/>
    </location>
    <ligand>
        <name>substrate</name>
    </ligand>
</feature>
<feature type="active site" description="Charge relay system" evidence="5">
    <location>
        <position position="220"/>
    </location>
</feature>
<protein>
    <recommendedName>
        <fullName evidence="3">amidase</fullName>
        <ecNumber evidence="3">3.5.1.4</ecNumber>
    </recommendedName>
</protein>
<keyword evidence="4" id="KW-0378">Hydrolase</keyword>
<feature type="binding site" evidence="6">
    <location>
        <position position="220"/>
    </location>
    <ligand>
        <name>substrate</name>
    </ligand>
</feature>
<evidence type="ECO:0000256" key="6">
    <source>
        <dbReference type="PIRSR" id="PIRSR001221-2"/>
    </source>
</evidence>
<dbReference type="GO" id="GO:0004040">
    <property type="term" value="F:amidase activity"/>
    <property type="evidence" value="ECO:0007669"/>
    <property type="project" value="UniProtKB-EC"/>
</dbReference>